<feature type="domain" description="HAT C-terminal dimerisation" evidence="7">
    <location>
        <begin position="259"/>
        <end position="329"/>
    </location>
</feature>
<keyword evidence="4" id="KW-0862">Zinc</keyword>
<evidence type="ECO:0000313" key="8">
    <source>
        <dbReference type="EMBL" id="KIK92874.1"/>
    </source>
</evidence>
<evidence type="ECO:0000256" key="1">
    <source>
        <dbReference type="ARBA" id="ARBA00004123"/>
    </source>
</evidence>
<evidence type="ECO:0000256" key="2">
    <source>
        <dbReference type="ARBA" id="ARBA00022723"/>
    </source>
</evidence>
<dbReference type="SUPFAM" id="SSF53098">
    <property type="entry name" value="Ribonuclease H-like"/>
    <property type="match status" value="1"/>
</dbReference>
<dbReference type="InterPro" id="IPR012337">
    <property type="entry name" value="RNaseH-like_sf"/>
</dbReference>
<keyword evidence="9" id="KW-1185">Reference proteome</keyword>
<reference evidence="8 9" key="1">
    <citation type="submission" date="2014-04" db="EMBL/GenBank/DDBJ databases">
        <authorList>
            <consortium name="DOE Joint Genome Institute"/>
            <person name="Kuo A."/>
            <person name="Kohler A."/>
            <person name="Jargeat P."/>
            <person name="Nagy L.G."/>
            <person name="Floudas D."/>
            <person name="Copeland A."/>
            <person name="Barry K.W."/>
            <person name="Cichocki N."/>
            <person name="Veneault-Fourrey C."/>
            <person name="LaButti K."/>
            <person name="Lindquist E.A."/>
            <person name="Lipzen A."/>
            <person name="Lundell T."/>
            <person name="Morin E."/>
            <person name="Murat C."/>
            <person name="Sun H."/>
            <person name="Tunlid A."/>
            <person name="Henrissat B."/>
            <person name="Grigoriev I.V."/>
            <person name="Hibbett D.S."/>
            <person name="Martin F."/>
            <person name="Nordberg H.P."/>
            <person name="Cantor M.N."/>
            <person name="Hua S.X."/>
        </authorList>
    </citation>
    <scope>NUCLEOTIDE SEQUENCE [LARGE SCALE GENOMIC DNA]</scope>
    <source>
        <strain evidence="8 9">Ve08.2h10</strain>
    </source>
</reference>
<dbReference type="GO" id="GO:0008270">
    <property type="term" value="F:zinc ion binding"/>
    <property type="evidence" value="ECO:0007669"/>
    <property type="project" value="UniProtKB-KW"/>
</dbReference>
<accession>A0A0D0DZZ1</accession>
<dbReference type="OrthoDB" id="2690041at2759"/>
<sequence length="384" mass="43182">SSAQRKQRFADIQRRPPHACPEPEVTQLLLDMSIRWSSTYKKINDFPLSLAMADMSLKYVDTFVYELGLHQRTQEKCDQMIQMELTANECKCVGLFASLLAHADNAQQNFSSDASPSLHLALPALEALHKAWDSCSIQSKYMIFSTGLNAAVNKIVEYYGCTADLDAYTLAMLLDPSFKDAHFKKYWGAELHADANQHAEEIRCHLDMYGKDGDIASPKKKVSKISKLLRELSSDEGEDDEEDEIDNQSPWLKEFNLYLNSGHSCPPGMSIIQWWGINAQLYPVWASLAHDHLSIMTSSVSSERAFSYLNTITKCHNLLKGDIVEAIQVLCMLYNCDLMFREPGPSSASELGFEDSHEPGAEAGTQATENLDWILDLFDDSDEE</sequence>
<dbReference type="EMBL" id="KN825235">
    <property type="protein sequence ID" value="KIK92874.1"/>
    <property type="molecule type" value="Genomic_DNA"/>
</dbReference>
<name>A0A0D0DZZ1_9AGAM</name>
<dbReference type="InterPro" id="IPR052035">
    <property type="entry name" value="ZnF_BED_domain_contain"/>
</dbReference>
<keyword evidence="3" id="KW-0863">Zinc-finger</keyword>
<evidence type="ECO:0000313" key="9">
    <source>
        <dbReference type="Proteomes" id="UP000054538"/>
    </source>
</evidence>
<gene>
    <name evidence="8" type="ORF">PAXRUDRAFT_146369</name>
</gene>
<protein>
    <recommendedName>
        <fullName evidence="7">HAT C-terminal dimerisation domain-containing protein</fullName>
    </recommendedName>
</protein>
<keyword evidence="2" id="KW-0479">Metal-binding</keyword>
<feature type="non-terminal residue" evidence="8">
    <location>
        <position position="1"/>
    </location>
</feature>
<comment type="subcellular location">
    <subcellularLocation>
        <location evidence="1">Nucleus</location>
    </subcellularLocation>
</comment>
<evidence type="ECO:0000256" key="6">
    <source>
        <dbReference type="SAM" id="MobiDB-lite"/>
    </source>
</evidence>
<evidence type="ECO:0000256" key="3">
    <source>
        <dbReference type="ARBA" id="ARBA00022771"/>
    </source>
</evidence>
<proteinExistence type="predicted"/>
<dbReference type="HOGENOM" id="CLU_009123_2_1_1"/>
<dbReference type="GO" id="GO:0005634">
    <property type="term" value="C:nucleus"/>
    <property type="evidence" value="ECO:0007669"/>
    <property type="project" value="UniProtKB-SubCell"/>
</dbReference>
<dbReference type="GO" id="GO:0046983">
    <property type="term" value="F:protein dimerization activity"/>
    <property type="evidence" value="ECO:0007669"/>
    <property type="project" value="InterPro"/>
</dbReference>
<evidence type="ECO:0000259" key="7">
    <source>
        <dbReference type="Pfam" id="PF05699"/>
    </source>
</evidence>
<reference evidence="9" key="2">
    <citation type="submission" date="2015-01" db="EMBL/GenBank/DDBJ databases">
        <title>Evolutionary Origins and Diversification of the Mycorrhizal Mutualists.</title>
        <authorList>
            <consortium name="DOE Joint Genome Institute"/>
            <consortium name="Mycorrhizal Genomics Consortium"/>
            <person name="Kohler A."/>
            <person name="Kuo A."/>
            <person name="Nagy L.G."/>
            <person name="Floudas D."/>
            <person name="Copeland A."/>
            <person name="Barry K.W."/>
            <person name="Cichocki N."/>
            <person name="Veneault-Fourrey C."/>
            <person name="LaButti K."/>
            <person name="Lindquist E.A."/>
            <person name="Lipzen A."/>
            <person name="Lundell T."/>
            <person name="Morin E."/>
            <person name="Murat C."/>
            <person name="Riley R."/>
            <person name="Ohm R."/>
            <person name="Sun H."/>
            <person name="Tunlid A."/>
            <person name="Henrissat B."/>
            <person name="Grigoriev I.V."/>
            <person name="Hibbett D.S."/>
            <person name="Martin F."/>
        </authorList>
    </citation>
    <scope>NUCLEOTIDE SEQUENCE [LARGE SCALE GENOMIC DNA]</scope>
    <source>
        <strain evidence="9">Ve08.2h10</strain>
    </source>
</reference>
<evidence type="ECO:0000256" key="5">
    <source>
        <dbReference type="ARBA" id="ARBA00023242"/>
    </source>
</evidence>
<dbReference type="Proteomes" id="UP000054538">
    <property type="component" value="Unassembled WGS sequence"/>
</dbReference>
<dbReference type="AlphaFoldDB" id="A0A0D0DZZ1"/>
<dbReference type="InterPro" id="IPR008906">
    <property type="entry name" value="HATC_C_dom"/>
</dbReference>
<dbReference type="InParanoid" id="A0A0D0DZZ1"/>
<dbReference type="PANTHER" id="PTHR46481:SF10">
    <property type="entry name" value="ZINC FINGER BED DOMAIN-CONTAINING PROTEIN 39"/>
    <property type="match status" value="1"/>
</dbReference>
<evidence type="ECO:0000256" key="4">
    <source>
        <dbReference type="ARBA" id="ARBA00022833"/>
    </source>
</evidence>
<organism evidence="8 9">
    <name type="scientific">Paxillus rubicundulus Ve08.2h10</name>
    <dbReference type="NCBI Taxonomy" id="930991"/>
    <lineage>
        <taxon>Eukaryota</taxon>
        <taxon>Fungi</taxon>
        <taxon>Dikarya</taxon>
        <taxon>Basidiomycota</taxon>
        <taxon>Agaricomycotina</taxon>
        <taxon>Agaricomycetes</taxon>
        <taxon>Agaricomycetidae</taxon>
        <taxon>Boletales</taxon>
        <taxon>Paxilineae</taxon>
        <taxon>Paxillaceae</taxon>
        <taxon>Paxillus</taxon>
    </lineage>
</organism>
<feature type="region of interest" description="Disordered" evidence="6">
    <location>
        <begin position="349"/>
        <end position="370"/>
    </location>
</feature>
<dbReference type="PANTHER" id="PTHR46481">
    <property type="entry name" value="ZINC FINGER BED DOMAIN-CONTAINING PROTEIN 4"/>
    <property type="match status" value="1"/>
</dbReference>
<keyword evidence="5" id="KW-0539">Nucleus</keyword>
<dbReference type="Pfam" id="PF05699">
    <property type="entry name" value="Dimer_Tnp_hAT"/>
    <property type="match status" value="1"/>
</dbReference>